<accession>A0A0D2NQ96</accession>
<sequence>MDRFYEVTPTVALGPGHPEGHPTGALQTGFAPQQHQQTQLQHQPGLGLAQVPGTALTQRGLSVAPGASDLSRLKVCGIPAGDFTDARLRQLFELCGK</sequence>
<dbReference type="AlphaFoldDB" id="A0A0D2NQ96"/>
<dbReference type="KEGG" id="mng:MNEG_1445"/>
<feature type="non-terminal residue" evidence="2">
    <location>
        <position position="97"/>
    </location>
</feature>
<organism evidence="2 3">
    <name type="scientific">Monoraphidium neglectum</name>
    <dbReference type="NCBI Taxonomy" id="145388"/>
    <lineage>
        <taxon>Eukaryota</taxon>
        <taxon>Viridiplantae</taxon>
        <taxon>Chlorophyta</taxon>
        <taxon>core chlorophytes</taxon>
        <taxon>Chlorophyceae</taxon>
        <taxon>CS clade</taxon>
        <taxon>Sphaeropleales</taxon>
        <taxon>Selenastraceae</taxon>
        <taxon>Monoraphidium</taxon>
    </lineage>
</organism>
<evidence type="ECO:0000256" key="1">
    <source>
        <dbReference type="SAM" id="MobiDB-lite"/>
    </source>
</evidence>
<name>A0A0D2NQ96_9CHLO</name>
<proteinExistence type="predicted"/>
<evidence type="ECO:0000313" key="3">
    <source>
        <dbReference type="Proteomes" id="UP000054498"/>
    </source>
</evidence>
<dbReference type="EMBL" id="KK100363">
    <property type="protein sequence ID" value="KIZ06516.1"/>
    <property type="molecule type" value="Genomic_DNA"/>
</dbReference>
<dbReference type="RefSeq" id="XP_013905535.1">
    <property type="nucleotide sequence ID" value="XM_014050081.1"/>
</dbReference>
<keyword evidence="3" id="KW-1185">Reference proteome</keyword>
<reference evidence="2 3" key="1">
    <citation type="journal article" date="2013" name="BMC Genomics">
        <title>Reconstruction of the lipid metabolism for the microalga Monoraphidium neglectum from its genome sequence reveals characteristics suitable for biofuel production.</title>
        <authorList>
            <person name="Bogen C."/>
            <person name="Al-Dilaimi A."/>
            <person name="Albersmeier A."/>
            <person name="Wichmann J."/>
            <person name="Grundmann M."/>
            <person name="Rupp O."/>
            <person name="Lauersen K.J."/>
            <person name="Blifernez-Klassen O."/>
            <person name="Kalinowski J."/>
            <person name="Goesmann A."/>
            <person name="Mussgnug J.H."/>
            <person name="Kruse O."/>
        </authorList>
    </citation>
    <scope>NUCLEOTIDE SEQUENCE [LARGE SCALE GENOMIC DNA]</scope>
    <source>
        <strain evidence="2 3">SAG 48.87</strain>
    </source>
</reference>
<gene>
    <name evidence="2" type="ORF">MNEG_1445</name>
</gene>
<dbReference type="Proteomes" id="UP000054498">
    <property type="component" value="Unassembled WGS sequence"/>
</dbReference>
<evidence type="ECO:0000313" key="2">
    <source>
        <dbReference type="EMBL" id="KIZ06516.1"/>
    </source>
</evidence>
<protein>
    <submittedName>
        <fullName evidence="2">Uncharacterized protein</fullName>
    </submittedName>
</protein>
<dbReference type="GeneID" id="25732013"/>
<feature type="region of interest" description="Disordered" evidence="1">
    <location>
        <begin position="1"/>
        <end position="22"/>
    </location>
</feature>